<keyword evidence="3" id="KW-1185">Reference proteome</keyword>
<evidence type="ECO:0000256" key="1">
    <source>
        <dbReference type="SAM" id="MobiDB-lite"/>
    </source>
</evidence>
<dbReference type="GO" id="GO:0008168">
    <property type="term" value="F:methyltransferase activity"/>
    <property type="evidence" value="ECO:0007669"/>
    <property type="project" value="UniProtKB-KW"/>
</dbReference>
<organism evidence="2 3">
    <name type="scientific">Streptodolium elevatio</name>
    <dbReference type="NCBI Taxonomy" id="3157996"/>
    <lineage>
        <taxon>Bacteria</taxon>
        <taxon>Bacillati</taxon>
        <taxon>Actinomycetota</taxon>
        <taxon>Actinomycetes</taxon>
        <taxon>Kitasatosporales</taxon>
        <taxon>Streptomycetaceae</taxon>
        <taxon>Streptodolium</taxon>
    </lineage>
</organism>
<dbReference type="InterPro" id="IPR029063">
    <property type="entry name" value="SAM-dependent_MTases_sf"/>
</dbReference>
<dbReference type="Pfam" id="PF04672">
    <property type="entry name" value="Methyltransf_19"/>
    <property type="match status" value="1"/>
</dbReference>
<dbReference type="SUPFAM" id="SSF53335">
    <property type="entry name" value="S-adenosyl-L-methionine-dependent methyltransferases"/>
    <property type="match status" value="1"/>
</dbReference>
<protein>
    <submittedName>
        <fullName evidence="2">SAM-dependent methyltransferase</fullName>
        <ecNumber evidence="2">2.1.1.-</ecNumber>
    </submittedName>
</protein>
<dbReference type="Proteomes" id="UP001551482">
    <property type="component" value="Unassembled WGS sequence"/>
</dbReference>
<reference evidence="2 3" key="1">
    <citation type="submission" date="2024-06" db="EMBL/GenBank/DDBJ databases">
        <title>The Natural Products Discovery Center: Release of the First 8490 Sequenced Strains for Exploring Actinobacteria Biosynthetic Diversity.</title>
        <authorList>
            <person name="Kalkreuter E."/>
            <person name="Kautsar S.A."/>
            <person name="Yang D."/>
            <person name="Bader C.D."/>
            <person name="Teijaro C.N."/>
            <person name="Fluegel L."/>
            <person name="Davis C.M."/>
            <person name="Simpson J.R."/>
            <person name="Lauterbach L."/>
            <person name="Steele A.D."/>
            <person name="Gui C."/>
            <person name="Meng S."/>
            <person name="Li G."/>
            <person name="Viehrig K."/>
            <person name="Ye F."/>
            <person name="Su P."/>
            <person name="Kiefer A.F."/>
            <person name="Nichols A."/>
            <person name="Cepeda A.J."/>
            <person name="Yan W."/>
            <person name="Fan B."/>
            <person name="Jiang Y."/>
            <person name="Adhikari A."/>
            <person name="Zheng C.-J."/>
            <person name="Schuster L."/>
            <person name="Cowan T.M."/>
            <person name="Smanski M.J."/>
            <person name="Chevrette M.G."/>
            <person name="De Carvalho L.P.S."/>
            <person name="Shen B."/>
        </authorList>
    </citation>
    <scope>NUCLEOTIDE SEQUENCE [LARGE SCALE GENOMIC DNA]</scope>
    <source>
        <strain evidence="2 3">NPDC048946</strain>
    </source>
</reference>
<dbReference type="EMBL" id="JBEZFP010000017">
    <property type="protein sequence ID" value="MEU8133674.1"/>
    <property type="molecule type" value="Genomic_DNA"/>
</dbReference>
<comment type="caution">
    <text evidence="2">The sequence shown here is derived from an EMBL/GenBank/DDBJ whole genome shotgun (WGS) entry which is preliminary data.</text>
</comment>
<dbReference type="InterPro" id="IPR006764">
    <property type="entry name" value="SAM_dep_MeTrfase_SAV2177_type"/>
</dbReference>
<dbReference type="GO" id="GO:0032259">
    <property type="term" value="P:methylation"/>
    <property type="evidence" value="ECO:0007669"/>
    <property type="project" value="UniProtKB-KW"/>
</dbReference>
<evidence type="ECO:0000313" key="2">
    <source>
        <dbReference type="EMBL" id="MEU8133674.1"/>
    </source>
</evidence>
<feature type="compositionally biased region" description="Pro residues" evidence="1">
    <location>
        <begin position="39"/>
        <end position="48"/>
    </location>
</feature>
<keyword evidence="2" id="KW-0489">Methyltransferase</keyword>
<evidence type="ECO:0000313" key="3">
    <source>
        <dbReference type="Proteomes" id="UP001551482"/>
    </source>
</evidence>
<keyword evidence="2" id="KW-0808">Transferase</keyword>
<dbReference type="CDD" id="cd02440">
    <property type="entry name" value="AdoMet_MTases"/>
    <property type="match status" value="1"/>
</dbReference>
<feature type="compositionally biased region" description="Basic and acidic residues" evidence="1">
    <location>
        <begin position="1"/>
        <end position="10"/>
    </location>
</feature>
<accession>A0ABV3DEQ1</accession>
<dbReference type="Gene3D" id="3.40.50.150">
    <property type="entry name" value="Vaccinia Virus protein VP39"/>
    <property type="match status" value="1"/>
</dbReference>
<proteinExistence type="predicted"/>
<sequence>MPMPEDERGSRARSACRAPDAMGAQRLPPPRGQAVPPQAAHPPEPLPVRVPLFRTDRPHPARMYDYYLGGKDNFAIDREAAETALAAAPEIREMARHNRGFLRRAVAFAARTGVGQFLDIGAGLPTAGDTYDYARTGSRDVRVVYVDNDPMVLAHARALLARPGGAASVVGGDLREPEALLGSPELGEVLDLARPVAVVLTAVVHYLSEEDDPGRILATLMGALAPGSLMILSHTTGDVNSDSAHAAADAYQSASTSMTLRSHKEVAELFDGLEIVEPGIVQVPYWRPDRHPRGGSDRMWMYAGVGRKP</sequence>
<dbReference type="RefSeq" id="WP_358351561.1">
    <property type="nucleotide sequence ID" value="NZ_JBEZFP010000017.1"/>
</dbReference>
<name>A0ABV3DEQ1_9ACTN</name>
<dbReference type="EC" id="2.1.1.-" evidence="2"/>
<dbReference type="PIRSF" id="PIRSF017393">
    <property type="entry name" value="MTase_SAV2177"/>
    <property type="match status" value="1"/>
</dbReference>
<gene>
    <name evidence="2" type="ORF">AB0C36_09215</name>
</gene>
<feature type="region of interest" description="Disordered" evidence="1">
    <location>
        <begin position="1"/>
        <end position="52"/>
    </location>
</feature>